<organism evidence="10 11">
    <name type="scientific">Neolewinella aquimaris</name>
    <dbReference type="NCBI Taxonomy" id="1835722"/>
    <lineage>
        <taxon>Bacteria</taxon>
        <taxon>Pseudomonadati</taxon>
        <taxon>Bacteroidota</taxon>
        <taxon>Saprospiria</taxon>
        <taxon>Saprospirales</taxon>
        <taxon>Lewinellaceae</taxon>
        <taxon>Neolewinella</taxon>
    </lineage>
</organism>
<dbReference type="GO" id="GO:0016020">
    <property type="term" value="C:membrane"/>
    <property type="evidence" value="ECO:0007669"/>
    <property type="project" value="UniProtKB-SubCell"/>
</dbReference>
<proteinExistence type="inferred from homology"/>
<dbReference type="SUPFAM" id="SSF160240">
    <property type="entry name" value="Cation efflux protein cytoplasmic domain-like"/>
    <property type="match status" value="1"/>
</dbReference>
<dbReference type="Proteomes" id="UP000576209">
    <property type="component" value="Unassembled WGS sequence"/>
</dbReference>
<keyword evidence="5 7" id="KW-1133">Transmembrane helix</keyword>
<dbReference type="PANTHER" id="PTHR43840">
    <property type="entry name" value="MITOCHONDRIAL METAL TRANSPORTER 1-RELATED"/>
    <property type="match status" value="1"/>
</dbReference>
<dbReference type="Pfam" id="PF16916">
    <property type="entry name" value="ZT_dimer"/>
    <property type="match status" value="1"/>
</dbReference>
<name>A0A840E7L4_9BACT</name>
<keyword evidence="6 7" id="KW-0472">Membrane</keyword>
<dbReference type="Gene3D" id="3.30.70.1350">
    <property type="entry name" value="Cation efflux protein, cytoplasmic domain"/>
    <property type="match status" value="1"/>
</dbReference>
<dbReference type="AlphaFoldDB" id="A0A840E7L4"/>
<evidence type="ECO:0000256" key="4">
    <source>
        <dbReference type="ARBA" id="ARBA00022692"/>
    </source>
</evidence>
<dbReference type="Gene3D" id="1.20.1510.10">
    <property type="entry name" value="Cation efflux protein transmembrane domain"/>
    <property type="match status" value="1"/>
</dbReference>
<evidence type="ECO:0000259" key="8">
    <source>
        <dbReference type="Pfam" id="PF01545"/>
    </source>
</evidence>
<comment type="caution">
    <text evidence="10">The sequence shown here is derived from an EMBL/GenBank/DDBJ whole genome shotgun (WGS) entry which is preliminary data.</text>
</comment>
<dbReference type="InterPro" id="IPR036837">
    <property type="entry name" value="Cation_efflux_CTD_sf"/>
</dbReference>
<dbReference type="InterPro" id="IPR002524">
    <property type="entry name" value="Cation_efflux"/>
</dbReference>
<feature type="transmembrane region" description="Helical" evidence="7">
    <location>
        <begin position="181"/>
        <end position="198"/>
    </location>
</feature>
<feature type="transmembrane region" description="Helical" evidence="7">
    <location>
        <begin position="12"/>
        <end position="31"/>
    </location>
</feature>
<keyword evidence="3" id="KW-0813">Transport</keyword>
<dbReference type="EMBL" id="JACIFF010000011">
    <property type="protein sequence ID" value="MBB4081020.1"/>
    <property type="molecule type" value="Genomic_DNA"/>
</dbReference>
<dbReference type="PANTHER" id="PTHR43840:SF15">
    <property type="entry name" value="MITOCHONDRIAL METAL TRANSPORTER 1-RELATED"/>
    <property type="match status" value="1"/>
</dbReference>
<feature type="transmembrane region" description="Helical" evidence="7">
    <location>
        <begin position="79"/>
        <end position="100"/>
    </location>
</feature>
<evidence type="ECO:0000256" key="7">
    <source>
        <dbReference type="SAM" id="Phobius"/>
    </source>
</evidence>
<keyword evidence="4 7" id="KW-0812">Transmembrane</keyword>
<dbReference type="InterPro" id="IPR058533">
    <property type="entry name" value="Cation_efflux_TM"/>
</dbReference>
<feature type="transmembrane region" description="Helical" evidence="7">
    <location>
        <begin position="154"/>
        <end position="175"/>
    </location>
</feature>
<evidence type="ECO:0000256" key="6">
    <source>
        <dbReference type="ARBA" id="ARBA00023136"/>
    </source>
</evidence>
<dbReference type="InterPro" id="IPR050291">
    <property type="entry name" value="CDF_Transporter"/>
</dbReference>
<dbReference type="Pfam" id="PF01545">
    <property type="entry name" value="Cation_efflux"/>
    <property type="match status" value="1"/>
</dbReference>
<evidence type="ECO:0000313" key="10">
    <source>
        <dbReference type="EMBL" id="MBB4081020.1"/>
    </source>
</evidence>
<sequence length="297" mass="32760">MDNEQIAVRTSYFSIAGNTALALIKGAAGVFGNSYALIADAIESTTDIFSSVLVLVGIRYAHRPADENHPYGHGKIEPLITFMVVAFLVFSATVIAYESIEHIRTPHRTPRAWTLIVLGLIIIWKEVSYRIVIRRSRQTNSSSLRADAWHHRSDAITSVTAFVGITIALIGGPGYESADDWAALLASAFILYNAYLIFRPALGEIMDEHVYDELIEEVRHTAAGVRGIRGTEKCYVRKSGMSYHIDLHAMVDGDLTVTEGHDLAHLLKDTLLERIPNLGQVLIHIEPAELGGERLGE</sequence>
<feature type="domain" description="Cation efflux protein transmembrane" evidence="8">
    <location>
        <begin position="13"/>
        <end position="206"/>
    </location>
</feature>
<evidence type="ECO:0000256" key="2">
    <source>
        <dbReference type="ARBA" id="ARBA00008114"/>
    </source>
</evidence>
<evidence type="ECO:0000256" key="1">
    <source>
        <dbReference type="ARBA" id="ARBA00004141"/>
    </source>
</evidence>
<dbReference type="InterPro" id="IPR027470">
    <property type="entry name" value="Cation_efflux_CTD"/>
</dbReference>
<evidence type="ECO:0000256" key="3">
    <source>
        <dbReference type="ARBA" id="ARBA00022448"/>
    </source>
</evidence>
<evidence type="ECO:0000256" key="5">
    <source>
        <dbReference type="ARBA" id="ARBA00022989"/>
    </source>
</evidence>
<comment type="subcellular location">
    <subcellularLocation>
        <location evidence="1">Membrane</location>
        <topology evidence="1">Multi-pass membrane protein</topology>
    </subcellularLocation>
</comment>
<dbReference type="FunFam" id="1.20.1510.10:FF:000006">
    <property type="entry name" value="Divalent cation efflux transporter"/>
    <property type="match status" value="1"/>
</dbReference>
<feature type="transmembrane region" description="Helical" evidence="7">
    <location>
        <begin position="112"/>
        <end position="133"/>
    </location>
</feature>
<reference evidence="10 11" key="1">
    <citation type="submission" date="2020-08" db="EMBL/GenBank/DDBJ databases">
        <title>Genomic Encyclopedia of Type Strains, Phase IV (KMG-IV): sequencing the most valuable type-strain genomes for metagenomic binning, comparative biology and taxonomic classification.</title>
        <authorList>
            <person name="Goeker M."/>
        </authorList>
    </citation>
    <scope>NUCLEOTIDE SEQUENCE [LARGE SCALE GENOMIC DNA]</scope>
    <source>
        <strain evidence="10 11">DSM 105137</strain>
    </source>
</reference>
<dbReference type="GO" id="GO:0008324">
    <property type="term" value="F:monoatomic cation transmembrane transporter activity"/>
    <property type="evidence" value="ECO:0007669"/>
    <property type="project" value="InterPro"/>
</dbReference>
<comment type="similarity">
    <text evidence="2">Belongs to the cation diffusion facilitator (CDF) transporter (TC 2.A.4) family.</text>
</comment>
<dbReference type="RefSeq" id="WP_183497248.1">
    <property type="nucleotide sequence ID" value="NZ_JACIFF010000011.1"/>
</dbReference>
<dbReference type="SUPFAM" id="SSF161111">
    <property type="entry name" value="Cation efflux protein transmembrane domain-like"/>
    <property type="match status" value="1"/>
</dbReference>
<dbReference type="InterPro" id="IPR027469">
    <property type="entry name" value="Cation_efflux_TMD_sf"/>
</dbReference>
<accession>A0A840E7L4</accession>
<protein>
    <submittedName>
        <fullName evidence="10">Cation diffusion facilitator family transporter</fullName>
    </submittedName>
</protein>
<feature type="transmembrane region" description="Helical" evidence="7">
    <location>
        <begin position="37"/>
        <end position="58"/>
    </location>
</feature>
<gene>
    <name evidence="10" type="ORF">GGR28_003661</name>
</gene>
<keyword evidence="11" id="KW-1185">Reference proteome</keyword>
<evidence type="ECO:0000313" key="11">
    <source>
        <dbReference type="Proteomes" id="UP000576209"/>
    </source>
</evidence>
<feature type="domain" description="Cation efflux protein cytoplasmic" evidence="9">
    <location>
        <begin position="212"/>
        <end position="287"/>
    </location>
</feature>
<dbReference type="NCBIfam" id="TIGR01297">
    <property type="entry name" value="CDF"/>
    <property type="match status" value="1"/>
</dbReference>
<evidence type="ECO:0000259" key="9">
    <source>
        <dbReference type="Pfam" id="PF16916"/>
    </source>
</evidence>